<accession>A0A917P622</accession>
<comment type="caution">
    <text evidence="2">The sequence shown here is derived from an EMBL/GenBank/DDBJ whole genome shotgun (WGS) entry which is preliminary data.</text>
</comment>
<dbReference type="EMBL" id="BMQA01000076">
    <property type="protein sequence ID" value="GGJ63549.1"/>
    <property type="molecule type" value="Genomic_DNA"/>
</dbReference>
<organism evidence="2 3">
    <name type="scientific">Streptomyces brasiliensis</name>
    <dbReference type="NCBI Taxonomy" id="1954"/>
    <lineage>
        <taxon>Bacteria</taxon>
        <taxon>Bacillati</taxon>
        <taxon>Actinomycetota</taxon>
        <taxon>Actinomycetes</taxon>
        <taxon>Kitasatosporales</taxon>
        <taxon>Streptomycetaceae</taxon>
        <taxon>Streptomyces</taxon>
    </lineage>
</organism>
<protein>
    <submittedName>
        <fullName evidence="2">Uncharacterized protein</fullName>
    </submittedName>
</protein>
<gene>
    <name evidence="2" type="ORF">GCM10010121_087660</name>
</gene>
<proteinExistence type="predicted"/>
<reference evidence="2" key="1">
    <citation type="journal article" date="2014" name="Int. J. Syst. Evol. Microbiol.">
        <title>Complete genome sequence of Corynebacterium casei LMG S-19264T (=DSM 44701T), isolated from a smear-ripened cheese.</title>
        <authorList>
            <consortium name="US DOE Joint Genome Institute (JGI-PGF)"/>
            <person name="Walter F."/>
            <person name="Albersmeier A."/>
            <person name="Kalinowski J."/>
            <person name="Ruckert C."/>
        </authorList>
    </citation>
    <scope>NUCLEOTIDE SEQUENCE</scope>
    <source>
        <strain evidence="2">JCM 3086</strain>
    </source>
</reference>
<dbReference type="Proteomes" id="UP000657574">
    <property type="component" value="Unassembled WGS sequence"/>
</dbReference>
<evidence type="ECO:0000313" key="3">
    <source>
        <dbReference type="Proteomes" id="UP000657574"/>
    </source>
</evidence>
<evidence type="ECO:0000313" key="2">
    <source>
        <dbReference type="EMBL" id="GGJ63549.1"/>
    </source>
</evidence>
<sequence>MAHTTIKVDSSVRDRLAILAAEKDTTIAGLVGEFAAHTPTQSERAELTAKTLAVLQEMSGYVPSPEQDRAADAELARRLGDAA</sequence>
<reference evidence="2" key="2">
    <citation type="submission" date="2020-09" db="EMBL/GenBank/DDBJ databases">
        <authorList>
            <person name="Sun Q."/>
            <person name="Ohkuma M."/>
        </authorList>
    </citation>
    <scope>NUCLEOTIDE SEQUENCE</scope>
    <source>
        <strain evidence="2">JCM 3086</strain>
    </source>
</reference>
<feature type="compositionally biased region" description="Basic and acidic residues" evidence="1">
    <location>
        <begin position="66"/>
        <end position="83"/>
    </location>
</feature>
<dbReference type="AlphaFoldDB" id="A0A917P622"/>
<feature type="region of interest" description="Disordered" evidence="1">
    <location>
        <begin position="60"/>
        <end position="83"/>
    </location>
</feature>
<dbReference type="RefSeq" id="WP_189316895.1">
    <property type="nucleotide sequence ID" value="NZ_BMQA01000076.1"/>
</dbReference>
<name>A0A917P622_9ACTN</name>
<keyword evidence="3" id="KW-1185">Reference proteome</keyword>
<evidence type="ECO:0000256" key="1">
    <source>
        <dbReference type="SAM" id="MobiDB-lite"/>
    </source>
</evidence>